<reference evidence="2 3" key="1">
    <citation type="journal article" date="2014" name="Int. J. Syst. Evol. Microbiol.">
        <title>Complete genome sequence of Corynebacterium casei LMG S-19264T (=DSM 44701T), isolated from a smear-ripened cheese.</title>
        <authorList>
            <consortium name="US DOE Joint Genome Institute (JGI-PGF)"/>
            <person name="Walter F."/>
            <person name="Albersmeier A."/>
            <person name="Kalinowski J."/>
            <person name="Ruckert C."/>
        </authorList>
    </citation>
    <scope>NUCLEOTIDE SEQUENCE [LARGE SCALE GENOMIC DNA]</scope>
    <source>
        <strain evidence="2 3">NBRC 114545</strain>
    </source>
</reference>
<dbReference type="InterPro" id="IPR029068">
    <property type="entry name" value="Glyas_Bleomycin-R_OHBP_Dase"/>
</dbReference>
<dbReference type="RefSeq" id="WP_227874542.1">
    <property type="nucleotide sequence ID" value="NZ_BSUW01000001.1"/>
</dbReference>
<dbReference type="AlphaFoldDB" id="A0AA37XI52"/>
<evidence type="ECO:0000313" key="2">
    <source>
        <dbReference type="EMBL" id="GMA71010.1"/>
    </source>
</evidence>
<feature type="domain" description="VOC" evidence="1">
    <location>
        <begin position="7"/>
        <end position="53"/>
    </location>
</feature>
<dbReference type="PROSITE" id="PS51819">
    <property type="entry name" value="VOC"/>
    <property type="match status" value="1"/>
</dbReference>
<dbReference type="InterPro" id="IPR037523">
    <property type="entry name" value="VOC_core"/>
</dbReference>
<dbReference type="Gene3D" id="3.10.180.10">
    <property type="entry name" value="2,3-Dihydroxybiphenyl 1,2-Dioxygenase, domain 1"/>
    <property type="match status" value="1"/>
</dbReference>
<gene>
    <name evidence="2" type="ORF">GCM10025885_00590</name>
</gene>
<dbReference type="Proteomes" id="UP001157039">
    <property type="component" value="Unassembled WGS sequence"/>
</dbReference>
<dbReference type="SUPFAM" id="SSF54593">
    <property type="entry name" value="Glyoxalase/Bleomycin resistance protein/Dihydroxybiphenyl dioxygenase"/>
    <property type="match status" value="1"/>
</dbReference>
<evidence type="ECO:0000259" key="1">
    <source>
        <dbReference type="PROSITE" id="PS51819"/>
    </source>
</evidence>
<accession>A0AA37XI52</accession>
<protein>
    <recommendedName>
        <fullName evidence="1">VOC domain-containing protein</fullName>
    </recommendedName>
</protein>
<sequence length="53" mass="5813">MANITRGIDHVGVTVPDIEEATDFFKKALGAKVAYDNKKLGDEPLQGKDTEKH</sequence>
<comment type="caution">
    <text evidence="2">The sequence shown here is derived from an EMBL/GenBank/DDBJ whole genome shotgun (WGS) entry which is preliminary data.</text>
</comment>
<evidence type="ECO:0000313" key="3">
    <source>
        <dbReference type="Proteomes" id="UP001157039"/>
    </source>
</evidence>
<dbReference type="Pfam" id="PF00903">
    <property type="entry name" value="Glyoxalase"/>
    <property type="match status" value="1"/>
</dbReference>
<dbReference type="EMBL" id="BSUW01000001">
    <property type="protein sequence ID" value="GMA71010.1"/>
    <property type="molecule type" value="Genomic_DNA"/>
</dbReference>
<organism evidence="2 3">
    <name type="scientific">Tetragenococcus osmophilus</name>
    <dbReference type="NCBI Taxonomy" id="526944"/>
    <lineage>
        <taxon>Bacteria</taxon>
        <taxon>Bacillati</taxon>
        <taxon>Bacillota</taxon>
        <taxon>Bacilli</taxon>
        <taxon>Lactobacillales</taxon>
        <taxon>Enterococcaceae</taxon>
        <taxon>Tetragenococcus</taxon>
    </lineage>
</organism>
<dbReference type="InterPro" id="IPR004360">
    <property type="entry name" value="Glyas_Fos-R_dOase_dom"/>
</dbReference>
<proteinExistence type="predicted"/>
<name>A0AA37XI52_9ENTE</name>